<organism evidence="2 3">
    <name type="scientific">Ruegeria sediminis</name>
    <dbReference type="NCBI Taxonomy" id="2583820"/>
    <lineage>
        <taxon>Bacteria</taxon>
        <taxon>Pseudomonadati</taxon>
        <taxon>Pseudomonadota</taxon>
        <taxon>Alphaproteobacteria</taxon>
        <taxon>Rhodobacterales</taxon>
        <taxon>Roseobacteraceae</taxon>
        <taxon>Ruegeria</taxon>
    </lineage>
</organism>
<dbReference type="Gene3D" id="3.10.450.50">
    <property type="match status" value="1"/>
</dbReference>
<name>A0ABY2WTK1_9RHOB</name>
<dbReference type="RefSeq" id="WP_138844621.1">
    <property type="nucleotide sequence ID" value="NZ_VCPD01000007.1"/>
</dbReference>
<dbReference type="EMBL" id="VCPD01000007">
    <property type="protein sequence ID" value="TMV04850.1"/>
    <property type="molecule type" value="Genomic_DNA"/>
</dbReference>
<sequence>MTAEQTAKVEALCRRYLDAIERGGPADFDALFAEDATATSPLSGPQPAGVFYRNVLRITSDRSTVLRNVLVATAGPRHVAVHFDYTRTVRGGRPGTIECVDLFELTADLDRFASVRIIYDIAPVRTDFDDK</sequence>
<reference evidence="2 3" key="1">
    <citation type="submission" date="2019-05" db="EMBL/GenBank/DDBJ databases">
        <title>Ruegeria sp. nov., isolated from tidal flat.</title>
        <authorList>
            <person name="Kim W."/>
        </authorList>
    </citation>
    <scope>NUCLEOTIDE SEQUENCE [LARGE SCALE GENOMIC DNA]</scope>
    <source>
        <strain evidence="2 3">CAU 1488</strain>
    </source>
</reference>
<evidence type="ECO:0000259" key="1">
    <source>
        <dbReference type="Pfam" id="PF12680"/>
    </source>
</evidence>
<dbReference type="SUPFAM" id="SSF54427">
    <property type="entry name" value="NTF2-like"/>
    <property type="match status" value="1"/>
</dbReference>
<evidence type="ECO:0000313" key="2">
    <source>
        <dbReference type="EMBL" id="TMV04850.1"/>
    </source>
</evidence>
<gene>
    <name evidence="2" type="ORF">FGK63_17365</name>
</gene>
<dbReference type="InterPro" id="IPR037401">
    <property type="entry name" value="SnoaL-like"/>
</dbReference>
<feature type="domain" description="SnoaL-like" evidence="1">
    <location>
        <begin position="14"/>
        <end position="108"/>
    </location>
</feature>
<protein>
    <submittedName>
        <fullName evidence="2">Nuclear transport factor 2 family protein</fullName>
    </submittedName>
</protein>
<evidence type="ECO:0000313" key="3">
    <source>
        <dbReference type="Proteomes" id="UP001193035"/>
    </source>
</evidence>
<dbReference type="Pfam" id="PF12680">
    <property type="entry name" value="SnoaL_2"/>
    <property type="match status" value="1"/>
</dbReference>
<proteinExistence type="predicted"/>
<comment type="caution">
    <text evidence="2">The sequence shown here is derived from an EMBL/GenBank/DDBJ whole genome shotgun (WGS) entry which is preliminary data.</text>
</comment>
<dbReference type="Proteomes" id="UP001193035">
    <property type="component" value="Unassembled WGS sequence"/>
</dbReference>
<accession>A0ABY2WTK1</accession>
<dbReference type="InterPro" id="IPR032710">
    <property type="entry name" value="NTF2-like_dom_sf"/>
</dbReference>
<keyword evidence="3" id="KW-1185">Reference proteome</keyword>